<dbReference type="PANTHER" id="PTHR30251">
    <property type="entry name" value="PILUS ASSEMBLY CHAPERONE"/>
    <property type="match status" value="1"/>
</dbReference>
<organism evidence="3 4">
    <name type="scientific">Allosphingosinicella humi</name>
    <dbReference type="NCBI Taxonomy" id="2068657"/>
    <lineage>
        <taxon>Bacteria</taxon>
        <taxon>Pseudomonadati</taxon>
        <taxon>Pseudomonadota</taxon>
        <taxon>Alphaproteobacteria</taxon>
        <taxon>Sphingomonadales</taxon>
        <taxon>Sphingomonadaceae</taxon>
        <taxon>Allosphingosinicella</taxon>
    </lineage>
</organism>
<dbReference type="GO" id="GO:0030288">
    <property type="term" value="C:outer membrane-bounded periplasmic space"/>
    <property type="evidence" value="ECO:0007669"/>
    <property type="project" value="InterPro"/>
</dbReference>
<sequence>MFRMLLFVWGAIALALTPVAAQAARVSPMIVEIKPMGRGSVARIELSNPGQTEFPVEVQMFRGLISEAGELELTPADEQFLVFPPQRVVPAQSQQVFRVQYIGEAELTASEIYYMQIRQIPVEIAPGQSQVQVVVNFNVLVNVIPDGTTPQPVVESVRPVVRRDVPGVEVRMVNRGTRYFTAGTEPWRVSGTAEDGSILDVRLPPEEVAKLIGVGVVAPGRARIFFFPTEKPLVDGSIQANMVP</sequence>
<dbReference type="InterPro" id="IPR013783">
    <property type="entry name" value="Ig-like_fold"/>
</dbReference>
<protein>
    <recommendedName>
        <fullName evidence="2">Pili assembly chaperone N-terminal domain-containing protein</fullName>
    </recommendedName>
</protein>
<evidence type="ECO:0000313" key="4">
    <source>
        <dbReference type="Proteomes" id="UP000245916"/>
    </source>
</evidence>
<reference evidence="3 4" key="1">
    <citation type="submission" date="2018-05" db="EMBL/GenBank/DDBJ databases">
        <title>Genome of Sphingosinicella humi QZX222.</title>
        <authorList>
            <person name="Qiao Z."/>
            <person name="Wang G."/>
        </authorList>
    </citation>
    <scope>NUCLEOTIDE SEQUENCE [LARGE SCALE GENOMIC DNA]</scope>
    <source>
        <strain evidence="3 4">QZX222</strain>
    </source>
</reference>
<feature type="domain" description="Pili assembly chaperone N-terminal" evidence="2">
    <location>
        <begin position="42"/>
        <end position="146"/>
    </location>
</feature>
<proteinExistence type="predicted"/>
<dbReference type="EMBL" id="QFFF01000001">
    <property type="protein sequence ID" value="PWG02222.1"/>
    <property type="molecule type" value="Genomic_DNA"/>
</dbReference>
<dbReference type="Proteomes" id="UP000245916">
    <property type="component" value="Unassembled WGS sequence"/>
</dbReference>
<dbReference type="AlphaFoldDB" id="A0A2U2J1M5"/>
<feature type="chain" id="PRO_5015533228" description="Pili assembly chaperone N-terminal domain-containing protein" evidence="1">
    <location>
        <begin position="24"/>
        <end position="244"/>
    </location>
</feature>
<evidence type="ECO:0000313" key="3">
    <source>
        <dbReference type="EMBL" id="PWG02222.1"/>
    </source>
</evidence>
<keyword evidence="1" id="KW-0732">Signal</keyword>
<dbReference type="PANTHER" id="PTHR30251:SF4">
    <property type="entry name" value="SLR1668 PROTEIN"/>
    <property type="match status" value="1"/>
</dbReference>
<dbReference type="InterPro" id="IPR016147">
    <property type="entry name" value="Pili_assmbl_chaperone_N"/>
</dbReference>
<name>A0A2U2J1M5_9SPHN</name>
<dbReference type="RefSeq" id="WP_109270362.1">
    <property type="nucleotide sequence ID" value="NZ_QFFF01000001.1"/>
</dbReference>
<comment type="caution">
    <text evidence="3">The sequence shown here is derived from an EMBL/GenBank/DDBJ whole genome shotgun (WGS) entry which is preliminary data.</text>
</comment>
<dbReference type="Pfam" id="PF00345">
    <property type="entry name" value="PapD_N"/>
    <property type="match status" value="1"/>
</dbReference>
<dbReference type="InterPro" id="IPR008962">
    <property type="entry name" value="PapD-like_sf"/>
</dbReference>
<gene>
    <name evidence="3" type="ORF">DF286_04580</name>
</gene>
<dbReference type="OrthoDB" id="369595at2"/>
<dbReference type="GO" id="GO:0071555">
    <property type="term" value="P:cell wall organization"/>
    <property type="evidence" value="ECO:0007669"/>
    <property type="project" value="InterPro"/>
</dbReference>
<dbReference type="SUPFAM" id="SSF49354">
    <property type="entry name" value="PapD-like"/>
    <property type="match status" value="1"/>
</dbReference>
<dbReference type="Gene3D" id="2.60.40.10">
    <property type="entry name" value="Immunoglobulins"/>
    <property type="match status" value="1"/>
</dbReference>
<feature type="signal peptide" evidence="1">
    <location>
        <begin position="1"/>
        <end position="23"/>
    </location>
</feature>
<keyword evidence="4" id="KW-1185">Reference proteome</keyword>
<evidence type="ECO:0000256" key="1">
    <source>
        <dbReference type="SAM" id="SignalP"/>
    </source>
</evidence>
<accession>A0A2U2J1M5</accession>
<evidence type="ECO:0000259" key="2">
    <source>
        <dbReference type="Pfam" id="PF00345"/>
    </source>
</evidence>
<dbReference type="InterPro" id="IPR050643">
    <property type="entry name" value="Periplasmic_pilus_chap"/>
</dbReference>